<dbReference type="PANTHER" id="PTHR44340:SF1">
    <property type="entry name" value="DNAJ HOMOLOG SUBFAMILY C MEMBER 10"/>
    <property type="match status" value="1"/>
</dbReference>
<dbReference type="GO" id="GO:0016671">
    <property type="term" value="F:oxidoreductase activity, acting on a sulfur group of donors, disulfide as acceptor"/>
    <property type="evidence" value="ECO:0007669"/>
    <property type="project" value="TreeGrafter"/>
</dbReference>
<reference evidence="15" key="1">
    <citation type="submission" date="2016-11" db="UniProtKB">
        <authorList>
            <consortium name="WormBaseParasite"/>
        </authorList>
    </citation>
    <scope>IDENTIFICATION</scope>
</reference>
<dbReference type="Gene3D" id="3.40.30.10">
    <property type="entry name" value="Glutaredoxin"/>
    <property type="match status" value="4"/>
</dbReference>
<feature type="domain" description="Thioredoxin" evidence="13">
    <location>
        <begin position="674"/>
        <end position="785"/>
    </location>
</feature>
<dbReference type="InterPro" id="IPR000436">
    <property type="entry name" value="Sushi_SCR_CCP_dom"/>
</dbReference>
<dbReference type="GO" id="GO:0006914">
    <property type="term" value="P:autophagy"/>
    <property type="evidence" value="ECO:0007669"/>
    <property type="project" value="UniProtKB-KW"/>
</dbReference>
<feature type="disulfide bond" evidence="8">
    <location>
        <begin position="168"/>
        <end position="195"/>
    </location>
</feature>
<feature type="domain" description="Sushi" evidence="12">
    <location>
        <begin position="42"/>
        <end position="106"/>
    </location>
</feature>
<evidence type="ECO:0000256" key="2">
    <source>
        <dbReference type="ARBA" id="ARBA00020920"/>
    </source>
</evidence>
<dbReference type="PROSITE" id="PS50076">
    <property type="entry name" value="DNAJ_2"/>
    <property type="match status" value="1"/>
</dbReference>
<dbReference type="PRINTS" id="PR00625">
    <property type="entry name" value="JDOMAIN"/>
</dbReference>
<dbReference type="PROSITE" id="PS50923">
    <property type="entry name" value="SUSHI"/>
    <property type="match status" value="3"/>
</dbReference>
<feature type="domain" description="Sushi" evidence="12">
    <location>
        <begin position="126"/>
        <end position="197"/>
    </location>
</feature>
<feature type="chain" id="PRO_5009316003" description="DnaJ homolog subfamily C member 10" evidence="10">
    <location>
        <begin position="24"/>
        <end position="1209"/>
    </location>
</feature>
<protein>
    <recommendedName>
        <fullName evidence="2">DnaJ homolog subfamily C member 10</fullName>
    </recommendedName>
    <alternativeName>
        <fullName evidence="3">DnaJ homolog subfamily C member 16</fullName>
    </alternativeName>
    <alternativeName>
        <fullName evidence="7">Endoplasmic reticulum DNA J domain-containing protein 8</fullName>
    </alternativeName>
</protein>
<organism evidence="14 15">
    <name type="scientific">Meloidogyne hapla</name>
    <name type="common">Root-knot nematode worm</name>
    <dbReference type="NCBI Taxonomy" id="6305"/>
    <lineage>
        <taxon>Eukaryota</taxon>
        <taxon>Metazoa</taxon>
        <taxon>Ecdysozoa</taxon>
        <taxon>Nematoda</taxon>
        <taxon>Chromadorea</taxon>
        <taxon>Rhabditida</taxon>
        <taxon>Tylenchina</taxon>
        <taxon>Tylenchomorpha</taxon>
        <taxon>Tylenchoidea</taxon>
        <taxon>Meloidogynidae</taxon>
        <taxon>Meloidogyninae</taxon>
        <taxon>Meloidogyne</taxon>
    </lineage>
</organism>
<evidence type="ECO:0000259" key="11">
    <source>
        <dbReference type="PROSITE" id="PS50076"/>
    </source>
</evidence>
<feature type="domain" description="Thioredoxin" evidence="13">
    <location>
        <begin position="1093"/>
        <end position="1209"/>
    </location>
</feature>
<feature type="domain" description="J" evidence="11">
    <location>
        <begin position="538"/>
        <end position="650"/>
    </location>
</feature>
<keyword evidence="10" id="KW-0732">Signal</keyword>
<evidence type="ECO:0000256" key="4">
    <source>
        <dbReference type="ARBA" id="ARBA00023006"/>
    </source>
</evidence>
<evidence type="ECO:0000256" key="9">
    <source>
        <dbReference type="SAM" id="MobiDB-lite"/>
    </source>
</evidence>
<evidence type="ECO:0000256" key="10">
    <source>
        <dbReference type="SAM" id="SignalP"/>
    </source>
</evidence>
<dbReference type="SUPFAM" id="SSF46565">
    <property type="entry name" value="Chaperone J-domain"/>
    <property type="match status" value="1"/>
</dbReference>
<dbReference type="GO" id="GO:0005789">
    <property type="term" value="C:endoplasmic reticulum membrane"/>
    <property type="evidence" value="ECO:0007669"/>
    <property type="project" value="UniProtKB-SubCell"/>
</dbReference>
<feature type="domain" description="Sushi" evidence="12">
    <location>
        <begin position="210"/>
        <end position="275"/>
    </location>
</feature>
<dbReference type="InterPro" id="IPR018253">
    <property type="entry name" value="DnaJ_domain_CS"/>
</dbReference>
<dbReference type="SUPFAM" id="SSF52833">
    <property type="entry name" value="Thioredoxin-like"/>
    <property type="match status" value="3"/>
</dbReference>
<dbReference type="PROSITE" id="PS51352">
    <property type="entry name" value="THIOREDOXIN_2"/>
    <property type="match status" value="2"/>
</dbReference>
<dbReference type="AlphaFoldDB" id="A0A1I8BNR8"/>
<feature type="signal peptide" evidence="10">
    <location>
        <begin position="1"/>
        <end position="23"/>
    </location>
</feature>
<evidence type="ECO:0000259" key="12">
    <source>
        <dbReference type="PROSITE" id="PS50923"/>
    </source>
</evidence>
<evidence type="ECO:0000313" key="15">
    <source>
        <dbReference type="WBParaSite" id="MhA1_Contig353.frz3.gene6"/>
    </source>
</evidence>
<evidence type="ECO:0000313" key="14">
    <source>
        <dbReference type="Proteomes" id="UP000095281"/>
    </source>
</evidence>
<dbReference type="PROSITE" id="PS00194">
    <property type="entry name" value="THIOREDOXIN_1"/>
    <property type="match status" value="1"/>
</dbReference>
<dbReference type="GO" id="GO:0005788">
    <property type="term" value="C:endoplasmic reticulum lumen"/>
    <property type="evidence" value="ECO:0007669"/>
    <property type="project" value="TreeGrafter"/>
</dbReference>
<dbReference type="Proteomes" id="UP000095281">
    <property type="component" value="Unplaced"/>
</dbReference>
<evidence type="ECO:0000256" key="1">
    <source>
        <dbReference type="ARBA" id="ARBA00004163"/>
    </source>
</evidence>
<dbReference type="InterPro" id="IPR013766">
    <property type="entry name" value="Thioredoxin_domain"/>
</dbReference>
<dbReference type="InterPro" id="IPR052460">
    <property type="entry name" value="ER_disulfide_reductase"/>
</dbReference>
<dbReference type="WBParaSite" id="MhA1_Contig353.frz3.gene6">
    <property type="protein sequence ID" value="MhA1_Contig353.frz3.gene6"/>
    <property type="gene ID" value="MhA1_Contig353.frz3.gene6"/>
</dbReference>
<feature type="region of interest" description="Disordered" evidence="9">
    <location>
        <begin position="547"/>
        <end position="566"/>
    </location>
</feature>
<evidence type="ECO:0000259" key="13">
    <source>
        <dbReference type="PROSITE" id="PS51352"/>
    </source>
</evidence>
<dbReference type="PANTHER" id="PTHR44340">
    <property type="entry name" value="DNAJ HOMOLOG SUBFAMILY C MEMBER 10"/>
    <property type="match status" value="1"/>
</dbReference>
<evidence type="ECO:0000256" key="7">
    <source>
        <dbReference type="ARBA" id="ARBA00035043"/>
    </source>
</evidence>
<dbReference type="Gene3D" id="1.10.287.110">
    <property type="entry name" value="DnaJ domain"/>
    <property type="match status" value="1"/>
</dbReference>
<keyword evidence="4" id="KW-0072">Autophagy</keyword>
<keyword evidence="14" id="KW-1185">Reference proteome</keyword>
<dbReference type="InterPro" id="IPR036869">
    <property type="entry name" value="J_dom_sf"/>
</dbReference>
<dbReference type="Pfam" id="PF00084">
    <property type="entry name" value="Sushi"/>
    <property type="match status" value="1"/>
</dbReference>
<dbReference type="PROSITE" id="PS00636">
    <property type="entry name" value="DNAJ_1"/>
    <property type="match status" value="1"/>
</dbReference>
<dbReference type="InterPro" id="IPR017937">
    <property type="entry name" value="Thioredoxin_CS"/>
</dbReference>
<dbReference type="SUPFAM" id="SSF57535">
    <property type="entry name" value="Complement control module/SCR domain"/>
    <property type="match status" value="4"/>
</dbReference>
<dbReference type="Gene3D" id="2.10.70.10">
    <property type="entry name" value="Complement Module, domain 1"/>
    <property type="match status" value="3"/>
</dbReference>
<accession>A0A1I8BNR8</accession>
<dbReference type="GO" id="GO:0036498">
    <property type="term" value="P:IRE1-mediated unfolded protein response"/>
    <property type="evidence" value="ECO:0007669"/>
    <property type="project" value="TreeGrafter"/>
</dbReference>
<dbReference type="CDD" id="cd00033">
    <property type="entry name" value="CCP"/>
    <property type="match status" value="1"/>
</dbReference>
<keyword evidence="5 8" id="KW-1015">Disulfide bond</keyword>
<comment type="subcellular location">
    <subcellularLocation>
        <location evidence="1">Endoplasmic reticulum membrane</location>
        <topology evidence="1">Single-pass type IV membrane protein</topology>
    </subcellularLocation>
</comment>
<keyword evidence="8" id="KW-0768">Sushi</keyword>
<evidence type="ECO:0000256" key="5">
    <source>
        <dbReference type="ARBA" id="ARBA00023157"/>
    </source>
</evidence>
<dbReference type="GO" id="GO:0015035">
    <property type="term" value="F:protein-disulfide reductase activity"/>
    <property type="evidence" value="ECO:0007669"/>
    <property type="project" value="TreeGrafter"/>
</dbReference>
<name>A0A1I8BNR8_MELHA</name>
<evidence type="ECO:0000256" key="8">
    <source>
        <dbReference type="PROSITE-ProRule" id="PRU00302"/>
    </source>
</evidence>
<dbReference type="Pfam" id="PF00085">
    <property type="entry name" value="Thioredoxin"/>
    <property type="match status" value="3"/>
</dbReference>
<comment type="function">
    <text evidence="6">Plays an important role in regulating the size of autophagosomes during the formation process.</text>
</comment>
<feature type="disulfide bond" evidence="8">
    <location>
        <begin position="246"/>
        <end position="273"/>
    </location>
</feature>
<dbReference type="InterPro" id="IPR036249">
    <property type="entry name" value="Thioredoxin-like_sf"/>
</dbReference>
<feature type="compositionally biased region" description="Low complexity" evidence="9">
    <location>
        <begin position="550"/>
        <end position="566"/>
    </location>
</feature>
<evidence type="ECO:0000256" key="6">
    <source>
        <dbReference type="ARBA" id="ARBA00035002"/>
    </source>
</evidence>
<dbReference type="GO" id="GO:0051787">
    <property type="term" value="F:misfolded protein binding"/>
    <property type="evidence" value="ECO:0007669"/>
    <property type="project" value="TreeGrafter"/>
</dbReference>
<sequence length="1209" mass="130148">MLPRHLLFFHIISLNFYAFQTSSENNAEKTQLRRIKRQNIGGLCSPLLVFNGQVNYMPSSSSTSLGQISSGTSAALVCNAGFYPSGASSATCNNGVWSQTLGICQASGGIGLGPTLTPGGITTGFGQCSAMIPPAFGQLNYGQTSTGGLQQQQQFGPFPSGTTVQLICTSGTFSSGNSQAVCQSGQWQPIQLGPCQSTGLGGVGGIGSGGSCAAQMTTANGQVIYSTVLQPGQTMYPSGTTATLSCASGIPPLNGQSVSTCLNSIWSPPLGICSITGGTQGIFPTSFTSFGSSCTFGMLAPFGGTIQYGGTSTQQLGVSSGPPYAEGTTATLICQQGAPSGQASAVCTRGQWQPSTLTGCSGGGLFGVTPSIFSGFGTQTAGQCILGLAVLGGTVFYSNSGTSSGVGNTGTLIGSVNTNIGSSQTGPFPQGTTAQAQCTNGQIPSGGAASAICVNSQWQPSQLGSCLGSNIGIPNPFSVTPTIGGQGTCLFGPIALNGRVQFSNGQTIGPFPAGTTATLLCNAGFIPNGLSTSSCVNSQFQSLGTCVPTSSDPSNSSSSSNDSSNAYNSGRVQCFDMPQPVNGAQFIYSPSNTNSPFPIGTTATLVCANGTQLSDGSTGDPNAHSIFVRINRAYEVLKDDELRRKYDQFGEKGLEDGGGGEQQYQSWQFYNDNFGIYDEDPEIITLGRGDFQEEVFQSGEIWFVNFYSAFCSHCHHLAPIWRELAKRVPEGVARIGAVNCAEDPGLCRSQNVMGYPSLIVYPQQEWFQGERTLDNLLDFLLSQLSAPILQPTVELPVQRPLLLELCLRENDCISVEDRKKIAAISNQLLMPFALLDCSESAKEICDKIGAQEGLFLLSGDEEEKPRELYFADLSDLRNQLLSELPELEELTRSEFLQKLNTKTSEFEQETTLIIFLNSKEEEQKEWRRLLLLFPEIEVKLIFCFEEEIKHLCENMNLGKLPKAALFRFNGGYDLNYGNSNLNIREITKFVRHSLHSNLVVLDYDNYWNARQSANSSDLWLIDHFAPWCPPCLQMLDELRKLPSELNDGLRLHVGTLDCDAYRGICSGERINSYPRTILYTGDSQQQQHSLIGFHTVDQLLEFISEALNPTVEVLNPNNFDDIIYGSGHTFFVDFFIPWCGPCQKLAPEFRQLARQWAATHKEQSHDQNQLSFASVDCEQYSDLCDRENVHSFPALRLYRKLQGGKLDVK</sequence>
<evidence type="ECO:0000256" key="3">
    <source>
        <dbReference type="ARBA" id="ARBA00020921"/>
    </source>
</evidence>
<dbReference type="InterPro" id="IPR035976">
    <property type="entry name" value="Sushi/SCR/CCP_sf"/>
</dbReference>
<dbReference type="SMART" id="SM00032">
    <property type="entry name" value="CCP"/>
    <property type="match status" value="6"/>
</dbReference>
<comment type="caution">
    <text evidence="8">Lacks conserved residue(s) required for the propagation of feature annotation.</text>
</comment>
<proteinExistence type="predicted"/>
<dbReference type="InterPro" id="IPR001623">
    <property type="entry name" value="DnaJ_domain"/>
</dbReference>